<organism evidence="8">
    <name type="scientific">Psilocybe cubensis</name>
    <name type="common">Psychedelic mushroom</name>
    <name type="synonym">Stropharia cubensis</name>
    <dbReference type="NCBI Taxonomy" id="181762"/>
    <lineage>
        <taxon>Eukaryota</taxon>
        <taxon>Fungi</taxon>
        <taxon>Dikarya</taxon>
        <taxon>Basidiomycota</taxon>
        <taxon>Agaricomycotina</taxon>
        <taxon>Agaricomycetes</taxon>
        <taxon>Agaricomycetidae</taxon>
        <taxon>Agaricales</taxon>
        <taxon>Agaricineae</taxon>
        <taxon>Strophariaceae</taxon>
        <taxon>Psilocybe</taxon>
    </lineage>
</organism>
<feature type="active site" description="Proton donor" evidence="4">
    <location>
        <position position="50"/>
    </location>
</feature>
<dbReference type="PIRSF" id="PIRSF000097">
    <property type="entry name" value="AKR"/>
    <property type="match status" value="1"/>
</dbReference>
<evidence type="ECO:0000259" key="7">
    <source>
        <dbReference type="Pfam" id="PF00248"/>
    </source>
</evidence>
<evidence type="ECO:0000256" key="2">
    <source>
        <dbReference type="ARBA" id="ARBA00022857"/>
    </source>
</evidence>
<evidence type="ECO:0000256" key="4">
    <source>
        <dbReference type="PIRSR" id="PIRSR000097-1"/>
    </source>
</evidence>
<evidence type="ECO:0000313" key="8">
    <source>
        <dbReference type="EMBL" id="KAG5171113.1"/>
    </source>
</evidence>
<proteinExistence type="inferred from homology"/>
<comment type="similarity">
    <text evidence="1">Belongs to the aldo/keto reductase family.</text>
</comment>
<feature type="site" description="Lowers pKa of active site Tyr" evidence="6">
    <location>
        <position position="75"/>
    </location>
</feature>
<dbReference type="PRINTS" id="PR00069">
    <property type="entry name" value="ALDKETRDTASE"/>
</dbReference>
<dbReference type="PANTHER" id="PTHR43827:SF3">
    <property type="entry name" value="NADP-DEPENDENT OXIDOREDUCTASE DOMAIN-CONTAINING PROTEIN"/>
    <property type="match status" value="1"/>
</dbReference>
<dbReference type="PANTHER" id="PTHR43827">
    <property type="entry name" value="2,5-DIKETO-D-GLUCONIC ACID REDUCTASE"/>
    <property type="match status" value="1"/>
</dbReference>
<name>A0A8H7Y1Y2_PSICU</name>
<dbReference type="InterPro" id="IPR018170">
    <property type="entry name" value="Aldo/ket_reductase_CS"/>
</dbReference>
<feature type="domain" description="NADP-dependent oxidoreductase" evidence="7">
    <location>
        <begin position="18"/>
        <end position="192"/>
    </location>
</feature>
<dbReference type="SUPFAM" id="SSF51430">
    <property type="entry name" value="NAD(P)-linked oxidoreductase"/>
    <property type="match status" value="1"/>
</dbReference>
<sequence length="291" mass="31877">MSKVFKLNTGASVPWIGFGTGTALYTKDAADLVKLAIDNGVSHLDGAQMYQNEESLGRGIANSGKPRSELFVTTKLNLPTLAPGETITQSLKTSLSKLNMEYVDLFLVHDPTPATKQGNLVQVWEGMEEVYNLGLAKAIGISNFQVEDIKTILDHGKIVPAVNQIELHPYVWKAAKPTVEFCQSKGIAIQSYGGQTPVARVPDGPLSPILAQIRERLETTRGKPVTAGQILSKWLLQKDVIVITTTSKLSRLEEYLDSVNIPDLTPDEIQAIEEAGSKLHKRIFMRHAFGE</sequence>
<feature type="binding site" evidence="5">
    <location>
        <position position="109"/>
    </location>
    <ligand>
        <name>substrate</name>
    </ligand>
</feature>
<dbReference type="PROSITE" id="PS00062">
    <property type="entry name" value="ALDOKETO_REDUCTASE_2"/>
    <property type="match status" value="1"/>
</dbReference>
<evidence type="ECO:0000256" key="5">
    <source>
        <dbReference type="PIRSR" id="PIRSR000097-2"/>
    </source>
</evidence>
<evidence type="ECO:0000256" key="1">
    <source>
        <dbReference type="ARBA" id="ARBA00007905"/>
    </source>
</evidence>
<comment type="caution">
    <text evidence="8">The sequence shown here is derived from an EMBL/GenBank/DDBJ whole genome shotgun (WGS) entry which is preliminary data.</text>
</comment>
<protein>
    <recommendedName>
        <fullName evidence="7">NADP-dependent oxidoreductase domain-containing protein</fullName>
    </recommendedName>
</protein>
<dbReference type="GO" id="GO:0016652">
    <property type="term" value="F:oxidoreductase activity, acting on NAD(P)H as acceptor"/>
    <property type="evidence" value="ECO:0007669"/>
    <property type="project" value="InterPro"/>
</dbReference>
<dbReference type="InterPro" id="IPR044494">
    <property type="entry name" value="AKR3C2/3"/>
</dbReference>
<dbReference type="EMBL" id="JAFIQS010000003">
    <property type="protein sequence ID" value="KAG5171113.1"/>
    <property type="molecule type" value="Genomic_DNA"/>
</dbReference>
<evidence type="ECO:0000256" key="3">
    <source>
        <dbReference type="ARBA" id="ARBA00023002"/>
    </source>
</evidence>
<keyword evidence="2" id="KW-0521">NADP</keyword>
<dbReference type="Pfam" id="PF00248">
    <property type="entry name" value="Aldo_ket_red"/>
    <property type="match status" value="1"/>
</dbReference>
<dbReference type="OrthoDB" id="416253at2759"/>
<gene>
    <name evidence="8" type="ORF">JR316_003196</name>
</gene>
<dbReference type="InterPro" id="IPR036812">
    <property type="entry name" value="NAD(P)_OxRdtase_dom_sf"/>
</dbReference>
<dbReference type="CDD" id="cd19120">
    <property type="entry name" value="AKR_AKR3C2-3"/>
    <property type="match status" value="1"/>
</dbReference>
<accession>A0A8H7Y1Y2</accession>
<reference evidence="8" key="1">
    <citation type="submission" date="2021-02" db="EMBL/GenBank/DDBJ databases">
        <title>Psilocybe cubensis genome.</title>
        <authorList>
            <person name="Mckernan K.J."/>
            <person name="Crawford S."/>
            <person name="Trippe A."/>
            <person name="Kane L.T."/>
            <person name="Mclaughlin S."/>
        </authorList>
    </citation>
    <scope>NUCLEOTIDE SEQUENCE [LARGE SCALE GENOMIC DNA]</scope>
    <source>
        <strain evidence="8">MGC-MH-2018</strain>
    </source>
</reference>
<dbReference type="InterPro" id="IPR020471">
    <property type="entry name" value="AKR"/>
</dbReference>
<dbReference type="Gene3D" id="3.20.20.100">
    <property type="entry name" value="NADP-dependent oxidoreductase domain"/>
    <property type="match status" value="1"/>
</dbReference>
<dbReference type="AlphaFoldDB" id="A0A8H7Y1Y2"/>
<dbReference type="GO" id="GO:0016616">
    <property type="term" value="F:oxidoreductase activity, acting on the CH-OH group of donors, NAD or NADP as acceptor"/>
    <property type="evidence" value="ECO:0007669"/>
    <property type="project" value="UniProtKB-ARBA"/>
</dbReference>
<evidence type="ECO:0000256" key="6">
    <source>
        <dbReference type="PIRSR" id="PIRSR000097-3"/>
    </source>
</evidence>
<keyword evidence="3" id="KW-0560">Oxidoreductase</keyword>
<dbReference type="InterPro" id="IPR023210">
    <property type="entry name" value="NADP_OxRdtase_dom"/>
</dbReference>